<reference evidence="3" key="1">
    <citation type="submission" date="2025-08" db="UniProtKB">
        <authorList>
            <consortium name="RefSeq"/>
        </authorList>
    </citation>
    <scope>IDENTIFICATION</scope>
</reference>
<feature type="region of interest" description="Disordered" evidence="1">
    <location>
        <begin position="1"/>
        <end position="81"/>
    </location>
</feature>
<dbReference type="GeneID" id="130708495"/>
<name>A0ABM3TSP9_BALAC</name>
<evidence type="ECO:0000313" key="3">
    <source>
        <dbReference type="RefSeq" id="XP_057405131.1"/>
    </source>
</evidence>
<accession>A0ABM3TSP9</accession>
<protein>
    <submittedName>
        <fullName evidence="3">Uncharacterized protein LOC130708495</fullName>
    </submittedName>
</protein>
<gene>
    <name evidence="3" type="primary">LOC130708495</name>
</gene>
<sequence length="297" mass="31471">MVPVWMVPPPPLAPHNKLPALRKGGRSQPTHPPTHLPPRAAAVVQAEPAGARRGQEGEWSAGGGGGRGGFSPPSPPSTRSSYKLGAARFLRRGCVSVRASVSVSGRGRGRGRRCHPDCSRGPAAPRVRPGLTGARGGRWLARAPPSPPIPGACPNFLIQGTCRRSSCALPTVITVPSRQPPAVDAAEAAVAVSTDATTEAIATAFPLTRLTARGGLAVSRGNKRLSTTLSCASKEAGPVRLERYSLDKEQKTSVYEEMTDDHVLSVSLDGFIQEDQSNSRKGETPGILRTFWWRPHR</sequence>
<organism evidence="2 3">
    <name type="scientific">Balaenoptera acutorostrata</name>
    <name type="common">Common minke whale</name>
    <name type="synonym">Balaena rostrata</name>
    <dbReference type="NCBI Taxonomy" id="9767"/>
    <lineage>
        <taxon>Eukaryota</taxon>
        <taxon>Metazoa</taxon>
        <taxon>Chordata</taxon>
        <taxon>Craniata</taxon>
        <taxon>Vertebrata</taxon>
        <taxon>Euteleostomi</taxon>
        <taxon>Mammalia</taxon>
        <taxon>Eutheria</taxon>
        <taxon>Laurasiatheria</taxon>
        <taxon>Artiodactyla</taxon>
        <taxon>Whippomorpha</taxon>
        <taxon>Cetacea</taxon>
        <taxon>Mysticeti</taxon>
        <taxon>Balaenopteridae</taxon>
        <taxon>Balaenoptera</taxon>
    </lineage>
</organism>
<dbReference type="Proteomes" id="UP001652580">
    <property type="component" value="Chromosome 6"/>
</dbReference>
<feature type="compositionally biased region" description="Gly residues" evidence="1">
    <location>
        <begin position="60"/>
        <end position="69"/>
    </location>
</feature>
<feature type="compositionally biased region" description="Low complexity" evidence="1">
    <location>
        <begin position="37"/>
        <end position="52"/>
    </location>
</feature>
<feature type="compositionally biased region" description="Pro residues" evidence="1">
    <location>
        <begin position="1"/>
        <end position="13"/>
    </location>
</feature>
<dbReference type="RefSeq" id="XP_057405131.1">
    <property type="nucleotide sequence ID" value="XM_057549148.1"/>
</dbReference>
<evidence type="ECO:0000256" key="1">
    <source>
        <dbReference type="SAM" id="MobiDB-lite"/>
    </source>
</evidence>
<feature type="region of interest" description="Disordered" evidence="1">
    <location>
        <begin position="105"/>
        <end position="132"/>
    </location>
</feature>
<proteinExistence type="predicted"/>
<evidence type="ECO:0000313" key="2">
    <source>
        <dbReference type="Proteomes" id="UP001652580"/>
    </source>
</evidence>
<keyword evidence="2" id="KW-1185">Reference proteome</keyword>